<gene>
    <name evidence="4" type="ORF">SAMN04488579_12233</name>
</gene>
<evidence type="ECO:0000256" key="1">
    <source>
        <dbReference type="ARBA" id="ARBA00001965"/>
    </source>
</evidence>
<organism evidence="4 5">
    <name type="scientific">Eubacterium barkeri</name>
    <name type="common">Clostridium barkeri</name>
    <dbReference type="NCBI Taxonomy" id="1528"/>
    <lineage>
        <taxon>Bacteria</taxon>
        <taxon>Bacillati</taxon>
        <taxon>Bacillota</taxon>
        <taxon>Clostridia</taxon>
        <taxon>Eubacteriales</taxon>
        <taxon>Eubacteriaceae</taxon>
        <taxon>Eubacterium</taxon>
    </lineage>
</organism>
<dbReference type="InterPro" id="IPR012349">
    <property type="entry name" value="Split_barrel_FMN-bd"/>
</dbReference>
<dbReference type="GO" id="GO:0042602">
    <property type="term" value="F:riboflavin reductase (NADPH) activity"/>
    <property type="evidence" value="ECO:0007669"/>
    <property type="project" value="TreeGrafter"/>
</dbReference>
<dbReference type="SMART" id="SM00903">
    <property type="entry name" value="Flavin_Reduct"/>
    <property type="match status" value="1"/>
</dbReference>
<evidence type="ECO:0000313" key="4">
    <source>
        <dbReference type="EMBL" id="SDY25525.1"/>
    </source>
</evidence>
<comment type="cofactor">
    <cofactor evidence="1">
        <name>Fe(3+)</name>
        <dbReference type="ChEBI" id="CHEBI:29034"/>
    </cofactor>
</comment>
<proteinExistence type="predicted"/>
<reference evidence="5" key="1">
    <citation type="submission" date="2016-10" db="EMBL/GenBank/DDBJ databases">
        <authorList>
            <person name="Varghese N."/>
            <person name="Submissions S."/>
        </authorList>
    </citation>
    <scope>NUCLEOTIDE SEQUENCE [LARGE SCALE GENOMIC DNA]</scope>
    <source>
        <strain evidence="5">VPI 5359</strain>
    </source>
</reference>
<sequence>MCGYIYEGSMPPQKCPICGVGPEKFVPVPEAAPGSMPPEKYKQLEQLLFNASYGLYVVTSVDGDRQNGMLSNSFLQLSSDPLKASVCLNKGTYTGELVQKSGVFGVSVLGQDNHDLVPRFGYQSAHSGVDKFAGIDIIKGDVTGCPGVTSTLCFMELEVEQVVDVGTHNLFIGRLVGGKDFHKGEPMTYAYYRKTR</sequence>
<evidence type="ECO:0000256" key="2">
    <source>
        <dbReference type="ARBA" id="ARBA00023002"/>
    </source>
</evidence>
<dbReference type="AlphaFoldDB" id="A0A1H3IDK1"/>
<dbReference type="EMBL" id="FNOU01000022">
    <property type="protein sequence ID" value="SDY25525.1"/>
    <property type="molecule type" value="Genomic_DNA"/>
</dbReference>
<dbReference type="InterPro" id="IPR048574">
    <property type="entry name" value="RUBY_RBDX"/>
</dbReference>
<keyword evidence="5" id="KW-1185">Reference proteome</keyword>
<accession>A0A1H3IDK1</accession>
<dbReference type="Proteomes" id="UP000199652">
    <property type="component" value="Unassembled WGS sequence"/>
</dbReference>
<dbReference type="Gene3D" id="2.20.28.10">
    <property type="match status" value="1"/>
</dbReference>
<dbReference type="Pfam" id="PF21349">
    <property type="entry name" value="RUBY_RBDX"/>
    <property type="match status" value="1"/>
</dbReference>
<protein>
    <submittedName>
        <fullName evidence="4">NADH-FMN oxidoreductase RutF, flavin reductase (DIM6/NTAB) family</fullName>
    </submittedName>
</protein>
<dbReference type="Pfam" id="PF01613">
    <property type="entry name" value="Flavin_Reduct"/>
    <property type="match status" value="1"/>
</dbReference>
<dbReference type="PANTHER" id="PTHR30466:SF1">
    <property type="entry name" value="FMN REDUCTASE (NADH) RUTF"/>
    <property type="match status" value="1"/>
</dbReference>
<evidence type="ECO:0000313" key="5">
    <source>
        <dbReference type="Proteomes" id="UP000199652"/>
    </source>
</evidence>
<dbReference type="InterPro" id="IPR050268">
    <property type="entry name" value="NADH-dep_flavin_reductase"/>
</dbReference>
<feature type="domain" description="Flavin reductase like" evidence="3">
    <location>
        <begin position="48"/>
        <end position="196"/>
    </location>
</feature>
<dbReference type="InterPro" id="IPR002563">
    <property type="entry name" value="Flavin_Rdtase-like_dom"/>
</dbReference>
<evidence type="ECO:0000259" key="3">
    <source>
        <dbReference type="SMART" id="SM00903"/>
    </source>
</evidence>
<dbReference type="SUPFAM" id="SSF50475">
    <property type="entry name" value="FMN-binding split barrel"/>
    <property type="match status" value="1"/>
</dbReference>
<dbReference type="SUPFAM" id="SSF57802">
    <property type="entry name" value="Rubredoxin-like"/>
    <property type="match status" value="1"/>
</dbReference>
<keyword evidence="2" id="KW-0560">Oxidoreductase</keyword>
<dbReference type="Gene3D" id="2.30.110.10">
    <property type="entry name" value="Electron Transport, Fmn-binding Protein, Chain A"/>
    <property type="match status" value="1"/>
</dbReference>
<dbReference type="STRING" id="1528.SAMN04488579_12233"/>
<dbReference type="GO" id="GO:0010181">
    <property type="term" value="F:FMN binding"/>
    <property type="evidence" value="ECO:0007669"/>
    <property type="project" value="InterPro"/>
</dbReference>
<dbReference type="PANTHER" id="PTHR30466">
    <property type="entry name" value="FLAVIN REDUCTASE"/>
    <property type="match status" value="1"/>
</dbReference>
<name>A0A1H3IDK1_EUBBA</name>